<dbReference type="AlphaFoldDB" id="A0A367L6B2"/>
<dbReference type="Proteomes" id="UP000253664">
    <property type="component" value="Unassembled WGS sequence"/>
</dbReference>
<evidence type="ECO:0000313" key="1">
    <source>
        <dbReference type="EMBL" id="RCI09762.1"/>
    </source>
</evidence>
<organism evidence="1 2">
    <name type="scientific">Ophiocordyceps polyrhachis-furcata BCC 54312</name>
    <dbReference type="NCBI Taxonomy" id="1330021"/>
    <lineage>
        <taxon>Eukaryota</taxon>
        <taxon>Fungi</taxon>
        <taxon>Dikarya</taxon>
        <taxon>Ascomycota</taxon>
        <taxon>Pezizomycotina</taxon>
        <taxon>Sordariomycetes</taxon>
        <taxon>Hypocreomycetidae</taxon>
        <taxon>Hypocreales</taxon>
        <taxon>Ophiocordycipitaceae</taxon>
        <taxon>Ophiocordyceps</taxon>
    </lineage>
</organism>
<comment type="caution">
    <text evidence="1">The sequence shown here is derived from an EMBL/GenBank/DDBJ whole genome shotgun (WGS) entry which is preliminary data.</text>
</comment>
<sequence>MAPSLWKTKTVFRCKNMMKGLLHTVLAVVPIIPEDLALDFCRKGACAEAIVDVLPVDLVQTMSVNLNLTATAIVEALRKDLVSAQDDYVIANLKWYAQAAAAEQQVCWQDPIPFRASDFISMLGILSATLTEPKSISQDVPSRFLSLPPGELRPGEAHCVSKSDLAYYAIQVYTRANFVTIEFFTGTRFHIGRQAMQEHADQWAGMMGRGLSDLMRYCFRCPEPDGCVDMLEPGKPYQPSSNEELWDRLQWLLQRNHRFCFSFSKVDRKPNDYWIVGDKSF</sequence>
<keyword evidence="2" id="KW-1185">Reference proteome</keyword>
<dbReference type="EMBL" id="LKCN02000014">
    <property type="protein sequence ID" value="RCI09762.1"/>
    <property type="molecule type" value="Genomic_DNA"/>
</dbReference>
<accession>A0A367L6B2</accession>
<protein>
    <submittedName>
        <fullName evidence="1">Uncharacterized protein</fullName>
    </submittedName>
</protein>
<name>A0A367L6B2_9HYPO</name>
<proteinExistence type="predicted"/>
<dbReference type="OrthoDB" id="4914882at2759"/>
<evidence type="ECO:0000313" key="2">
    <source>
        <dbReference type="Proteomes" id="UP000253664"/>
    </source>
</evidence>
<reference evidence="1 2" key="1">
    <citation type="journal article" date="2015" name="BMC Genomics">
        <title>Insights from the genome of Ophiocordyceps polyrhachis-furcata to pathogenicity and host specificity in insect fungi.</title>
        <authorList>
            <person name="Wichadakul D."/>
            <person name="Kobmoo N."/>
            <person name="Ingsriswang S."/>
            <person name="Tangphatsornruang S."/>
            <person name="Chantasingh D."/>
            <person name="Luangsa-ard J.J."/>
            <person name="Eurwilaichitr L."/>
        </authorList>
    </citation>
    <scope>NUCLEOTIDE SEQUENCE [LARGE SCALE GENOMIC DNA]</scope>
    <source>
        <strain evidence="1 2">BCC 54312</strain>
    </source>
</reference>
<gene>
    <name evidence="1" type="ORF">L249_4130</name>
</gene>